<gene>
    <name evidence="1" type="ORF">B5D82_11390</name>
</gene>
<accession>A0A222GAA2</accession>
<dbReference type="RefSeq" id="WP_081151641.1">
    <property type="nucleotide sequence ID" value="NZ_CP020465.1"/>
</dbReference>
<evidence type="ECO:0000313" key="1">
    <source>
        <dbReference type="EMBL" id="ASP48314.1"/>
    </source>
</evidence>
<dbReference type="OrthoDB" id="7067468at2"/>
<evidence type="ECO:0000313" key="2">
    <source>
        <dbReference type="Proteomes" id="UP000202259"/>
    </source>
</evidence>
<name>A0A222GAA2_9GAMM</name>
<dbReference type="AlphaFoldDB" id="A0A222GAA2"/>
<reference evidence="1 2" key="1">
    <citation type="submission" date="2017-08" db="EMBL/GenBank/DDBJ databases">
        <title>Complete genome of Colwellia sp. NB097-1, a psychrophile bacterium ioslated from Bering Sea.</title>
        <authorList>
            <person name="Chen X."/>
        </authorList>
    </citation>
    <scope>NUCLEOTIDE SEQUENCE [LARGE SCALE GENOMIC DNA]</scope>
    <source>
        <strain evidence="1 2">NB097-1</strain>
    </source>
</reference>
<keyword evidence="2" id="KW-1185">Reference proteome</keyword>
<sequence>MSEAVHKQLIDNISIILKQSLAADATLTTLREAKQAGFAAIFTKDSGFKCSANTFQPYVEEVANDLIYWQKTSDQQALIDIVKKIEQLFTVLAKFEQS</sequence>
<proteinExistence type="predicted"/>
<dbReference type="EMBL" id="CP020465">
    <property type="protein sequence ID" value="ASP48314.1"/>
    <property type="molecule type" value="Genomic_DNA"/>
</dbReference>
<dbReference type="Proteomes" id="UP000202259">
    <property type="component" value="Chromosome"/>
</dbReference>
<dbReference type="KEGG" id="cber:B5D82_11390"/>
<organism evidence="1 2">
    <name type="scientific">Cognaticolwellia beringensis</name>
    <dbReference type="NCBI Taxonomy" id="1967665"/>
    <lineage>
        <taxon>Bacteria</taxon>
        <taxon>Pseudomonadati</taxon>
        <taxon>Pseudomonadota</taxon>
        <taxon>Gammaproteobacteria</taxon>
        <taxon>Alteromonadales</taxon>
        <taxon>Colwelliaceae</taxon>
        <taxon>Cognaticolwellia</taxon>
    </lineage>
</organism>
<protein>
    <submittedName>
        <fullName evidence="1">Uncharacterized protein</fullName>
    </submittedName>
</protein>